<reference evidence="2" key="1">
    <citation type="submission" date="2021-01" db="EMBL/GenBank/DDBJ databases">
        <authorList>
            <person name="Corre E."/>
            <person name="Pelletier E."/>
            <person name="Niang G."/>
            <person name="Scheremetjew M."/>
            <person name="Finn R."/>
            <person name="Kale V."/>
            <person name="Holt S."/>
            <person name="Cochrane G."/>
            <person name="Meng A."/>
            <person name="Brown T."/>
            <person name="Cohen L."/>
        </authorList>
    </citation>
    <scope>NUCLEOTIDE SEQUENCE</scope>
    <source>
        <strain evidence="2">NIES-381</strain>
    </source>
</reference>
<proteinExistence type="predicted"/>
<protein>
    <submittedName>
        <fullName evidence="2">Uncharacterized protein</fullName>
    </submittedName>
</protein>
<evidence type="ECO:0000313" key="2">
    <source>
        <dbReference type="EMBL" id="CAD8992955.1"/>
    </source>
</evidence>
<sequence>MEDCTSSPQMQRQGERQGKQRSRGNCPTIRLKMQVPEQDVSKKEGRRGLASFRVPPNRSEVGAPLSGVANQSHPRLPGSEEVFMVLGGRTERAEWASGG</sequence>
<organism evidence="2">
    <name type="scientific">Eutreptiella gymnastica</name>
    <dbReference type="NCBI Taxonomy" id="73025"/>
    <lineage>
        <taxon>Eukaryota</taxon>
        <taxon>Discoba</taxon>
        <taxon>Euglenozoa</taxon>
        <taxon>Euglenida</taxon>
        <taxon>Spirocuta</taxon>
        <taxon>Euglenophyceae</taxon>
        <taxon>Eutreptiales</taxon>
        <taxon>Eutreptiaceae</taxon>
        <taxon>Eutreptiella</taxon>
    </lineage>
</organism>
<accession>A0A7S1HVY4</accession>
<dbReference type="EMBL" id="HBGA01010548">
    <property type="protein sequence ID" value="CAD8992955.1"/>
    <property type="molecule type" value="Transcribed_RNA"/>
</dbReference>
<name>A0A7S1HVY4_9EUGL</name>
<feature type="compositionally biased region" description="Polar residues" evidence="1">
    <location>
        <begin position="1"/>
        <end position="12"/>
    </location>
</feature>
<dbReference type="AlphaFoldDB" id="A0A7S1HVY4"/>
<evidence type="ECO:0000256" key="1">
    <source>
        <dbReference type="SAM" id="MobiDB-lite"/>
    </source>
</evidence>
<gene>
    <name evidence="2" type="ORF">EGYM00392_LOCUS4002</name>
</gene>
<feature type="region of interest" description="Disordered" evidence="1">
    <location>
        <begin position="1"/>
        <end position="76"/>
    </location>
</feature>